<dbReference type="EMBL" id="LDAU01000110">
    <property type="protein sequence ID" value="KRX04812.1"/>
    <property type="molecule type" value="Genomic_DNA"/>
</dbReference>
<name>A0A0V0QRJ5_PSEPJ</name>
<dbReference type="AlphaFoldDB" id="A0A0V0QRJ5"/>
<reference evidence="1 2" key="1">
    <citation type="journal article" date="2015" name="Sci. Rep.">
        <title>Genome of the facultative scuticociliatosis pathogen Pseudocohnilembus persalinus provides insight into its virulence through horizontal gene transfer.</title>
        <authorList>
            <person name="Xiong J."/>
            <person name="Wang G."/>
            <person name="Cheng J."/>
            <person name="Tian M."/>
            <person name="Pan X."/>
            <person name="Warren A."/>
            <person name="Jiang C."/>
            <person name="Yuan D."/>
            <person name="Miao W."/>
        </authorList>
    </citation>
    <scope>NUCLEOTIDE SEQUENCE [LARGE SCALE GENOMIC DNA]</scope>
    <source>
        <strain evidence="1">36N120E</strain>
    </source>
</reference>
<keyword evidence="2" id="KW-1185">Reference proteome</keyword>
<sequence length="385" mass="45390">MAASNQNQIEKNKINNNNKIIQIQNVSQSSNSYSSNSDSDSSSQSIKKQTFYYYLEDSQDEKNSSFYSENGEQIKIHKFKSLILMNENLNFTVQKNQNLLGHSNQENFYRKNMEEFQNINKSKINIDDQLIESENCEDSICKLKDNCINIQGIDLKNNQNTFFINQMKTSLKNSSINFNNYNTIQNDLNKEDNLKINNKSWDSIKKQQNLQSECLSPSILQENSPTSYNSQIQLTNLIKKYDAQIEKNNIYSDQQQQVKNQKKEEIIVEQLKEIDIKNQNQNQSFYQLPIQSNNLLEQNDPKQNWAFVDQNYSKNNQKSQNKIFSLNDIFKQADQNQISNFDVQKINKFRQRRSDYQQLKKNSEQKFNQKYVMFGQMTFDKPNLL</sequence>
<accession>A0A0V0QRJ5</accession>
<protein>
    <submittedName>
        <fullName evidence="1">Uncharacterized protein</fullName>
    </submittedName>
</protein>
<gene>
    <name evidence="1" type="ORF">PPERSA_06446</name>
</gene>
<dbReference type="Proteomes" id="UP000054937">
    <property type="component" value="Unassembled WGS sequence"/>
</dbReference>
<comment type="caution">
    <text evidence="1">The sequence shown here is derived from an EMBL/GenBank/DDBJ whole genome shotgun (WGS) entry which is preliminary data.</text>
</comment>
<dbReference type="InParanoid" id="A0A0V0QRJ5"/>
<evidence type="ECO:0000313" key="1">
    <source>
        <dbReference type="EMBL" id="KRX04812.1"/>
    </source>
</evidence>
<organism evidence="1 2">
    <name type="scientific">Pseudocohnilembus persalinus</name>
    <name type="common">Ciliate</name>
    <dbReference type="NCBI Taxonomy" id="266149"/>
    <lineage>
        <taxon>Eukaryota</taxon>
        <taxon>Sar</taxon>
        <taxon>Alveolata</taxon>
        <taxon>Ciliophora</taxon>
        <taxon>Intramacronucleata</taxon>
        <taxon>Oligohymenophorea</taxon>
        <taxon>Scuticociliatia</taxon>
        <taxon>Philasterida</taxon>
        <taxon>Pseudocohnilembidae</taxon>
        <taxon>Pseudocohnilembus</taxon>
    </lineage>
</organism>
<proteinExistence type="predicted"/>
<evidence type="ECO:0000313" key="2">
    <source>
        <dbReference type="Proteomes" id="UP000054937"/>
    </source>
</evidence>